<dbReference type="SMART" id="SM00198">
    <property type="entry name" value="SCP"/>
    <property type="match status" value="1"/>
</dbReference>
<feature type="transmembrane region" description="Helical" evidence="4">
    <location>
        <begin position="15"/>
        <end position="35"/>
    </location>
</feature>
<feature type="compositionally biased region" description="Basic and acidic residues" evidence="3">
    <location>
        <begin position="265"/>
        <end position="275"/>
    </location>
</feature>
<keyword evidence="4" id="KW-0472">Membrane</keyword>
<dbReference type="AlphaFoldDB" id="A0ABD2NEA4"/>
<keyword evidence="2" id="KW-0964">Secreted</keyword>
<accession>A0ABD2NEA4</accession>
<keyword evidence="4" id="KW-0812">Transmembrane</keyword>
<dbReference type="Proteomes" id="UP001516400">
    <property type="component" value="Unassembled WGS sequence"/>
</dbReference>
<sequence>MSVLHHSEVIRQHEMQPNFIISIVNLYAIVFVLPAKAELVKPSFIPYCLKNDSCWSDCNCSLVPGCKVLPMKDHTRKYILDTMNQLRDAHSIPQPSGLPMLKYNRELEQLSKCWATKCQDKYSNCFITQYFSETSQSLGQIELENRFQLVDLHWSYVISTWYEEVSAIDSLVVKSLPEGEAGRKIHNFAQLMSDHVLYTGCAWSISNNTSIFVCTYGPRGPNKGESIYEIGEVCSKCPSTYKCNLEKPFAKLCKQLPNMIQEEEQVKDTTENLREGDDEQEVSTKPKDKIDKKMNILLYIGAGFVLIVCCIIVFGAMFYVLKMNVT</sequence>
<dbReference type="Gene3D" id="3.40.33.10">
    <property type="entry name" value="CAP"/>
    <property type="match status" value="1"/>
</dbReference>
<dbReference type="GO" id="GO:0005576">
    <property type="term" value="C:extracellular region"/>
    <property type="evidence" value="ECO:0007669"/>
    <property type="project" value="UniProtKB-SubCell"/>
</dbReference>
<dbReference type="InterPro" id="IPR035940">
    <property type="entry name" value="CAP_sf"/>
</dbReference>
<keyword evidence="4" id="KW-1133">Transmembrane helix</keyword>
<evidence type="ECO:0000256" key="2">
    <source>
        <dbReference type="ARBA" id="ARBA00022525"/>
    </source>
</evidence>
<dbReference type="EMBL" id="JABFTP020000103">
    <property type="protein sequence ID" value="KAL3277093.1"/>
    <property type="molecule type" value="Genomic_DNA"/>
</dbReference>
<comment type="caution">
    <text evidence="6">The sequence shown here is derived from an EMBL/GenBank/DDBJ whole genome shotgun (WGS) entry which is preliminary data.</text>
</comment>
<comment type="subcellular location">
    <subcellularLocation>
        <location evidence="1">Secreted</location>
    </subcellularLocation>
</comment>
<protein>
    <recommendedName>
        <fullName evidence="5">SCP domain-containing protein</fullName>
    </recommendedName>
</protein>
<feature type="transmembrane region" description="Helical" evidence="4">
    <location>
        <begin position="296"/>
        <end position="321"/>
    </location>
</feature>
<dbReference type="SUPFAM" id="SSF55797">
    <property type="entry name" value="PR-1-like"/>
    <property type="match status" value="1"/>
</dbReference>
<reference evidence="6 7" key="1">
    <citation type="journal article" date="2021" name="BMC Biol.">
        <title>Horizontally acquired antibacterial genes associated with adaptive radiation of ladybird beetles.</title>
        <authorList>
            <person name="Li H.S."/>
            <person name="Tang X.F."/>
            <person name="Huang Y.H."/>
            <person name="Xu Z.Y."/>
            <person name="Chen M.L."/>
            <person name="Du X.Y."/>
            <person name="Qiu B.Y."/>
            <person name="Chen P.T."/>
            <person name="Zhang W."/>
            <person name="Slipinski A."/>
            <person name="Escalona H.E."/>
            <person name="Waterhouse R.M."/>
            <person name="Zwick A."/>
            <person name="Pang H."/>
        </authorList>
    </citation>
    <scope>NUCLEOTIDE SEQUENCE [LARGE SCALE GENOMIC DNA]</scope>
    <source>
        <strain evidence="6">SYSU2018</strain>
    </source>
</reference>
<gene>
    <name evidence="6" type="ORF">HHI36_012451</name>
</gene>
<feature type="region of interest" description="Disordered" evidence="3">
    <location>
        <begin position="265"/>
        <end position="286"/>
    </location>
</feature>
<evidence type="ECO:0000259" key="5">
    <source>
        <dbReference type="SMART" id="SM00198"/>
    </source>
</evidence>
<dbReference type="CDD" id="cd05380">
    <property type="entry name" value="CAP_euk"/>
    <property type="match status" value="1"/>
</dbReference>
<evidence type="ECO:0000313" key="7">
    <source>
        <dbReference type="Proteomes" id="UP001516400"/>
    </source>
</evidence>
<organism evidence="6 7">
    <name type="scientific">Cryptolaemus montrouzieri</name>
    <dbReference type="NCBI Taxonomy" id="559131"/>
    <lineage>
        <taxon>Eukaryota</taxon>
        <taxon>Metazoa</taxon>
        <taxon>Ecdysozoa</taxon>
        <taxon>Arthropoda</taxon>
        <taxon>Hexapoda</taxon>
        <taxon>Insecta</taxon>
        <taxon>Pterygota</taxon>
        <taxon>Neoptera</taxon>
        <taxon>Endopterygota</taxon>
        <taxon>Coleoptera</taxon>
        <taxon>Polyphaga</taxon>
        <taxon>Cucujiformia</taxon>
        <taxon>Coccinelloidea</taxon>
        <taxon>Coccinellidae</taxon>
        <taxon>Scymninae</taxon>
        <taxon>Scymnini</taxon>
        <taxon>Cryptolaemus</taxon>
    </lineage>
</organism>
<keyword evidence="7" id="KW-1185">Reference proteome</keyword>
<dbReference type="Pfam" id="PF00188">
    <property type="entry name" value="CAP"/>
    <property type="match status" value="1"/>
</dbReference>
<feature type="domain" description="SCP" evidence="5">
    <location>
        <begin position="74"/>
        <end position="224"/>
    </location>
</feature>
<evidence type="ECO:0000256" key="1">
    <source>
        <dbReference type="ARBA" id="ARBA00004613"/>
    </source>
</evidence>
<dbReference type="InterPro" id="IPR014044">
    <property type="entry name" value="CAP_dom"/>
</dbReference>
<evidence type="ECO:0000313" key="6">
    <source>
        <dbReference type="EMBL" id="KAL3277093.1"/>
    </source>
</evidence>
<proteinExistence type="predicted"/>
<name>A0ABD2NEA4_9CUCU</name>
<evidence type="ECO:0000256" key="4">
    <source>
        <dbReference type="SAM" id="Phobius"/>
    </source>
</evidence>
<evidence type="ECO:0000256" key="3">
    <source>
        <dbReference type="SAM" id="MobiDB-lite"/>
    </source>
</evidence>